<dbReference type="RefSeq" id="WP_190433316.1">
    <property type="nucleotide sequence ID" value="NZ_JAMPKM010000010.1"/>
</dbReference>
<sequence>MRVPTLALCTLAAVAGWDLTHQASAGQAPKAVVPQPTANNFVVPAETTAPTPVEAIAPPETLVAQQFSESTTQPSDSAQYYQQYQPAVVVPTAPVESQTRPASFPAPTTTAPTPTTTARPNAIAPSPQVAATPSRTTTPPKTNNANGNLVVTATDVKIVGVNEELQQVVRNVIRTRPGGTTSQSQLQDDVSRILNSGLFANANVSSRSNATGLDVTYQVTPVVVRSLQLTGAKVLTPAIAQELFATQLGNQISPAALDQGGRNINNWYKQNGYSLARVVAIEPSQNGVVTVEVAEGTVGKINFLFVNDKGETVDEEGKTIQGRTQESFLRREIQLQPGQTFREDVVRQDLQRLYQLGLFDNAEITLNGDSRQVDVTYNLTERPPRAVNVGAGYSEDSGIYGTVNYQDQNIGGVGQSVGGNVLVGRRDVQFDVNFKSPYRVSQPDKIGYQVDAFRKRGLSSTFNEDIGLPNGDKVREGKFGGGVTLQRPLGDWQGSVGLNYTRTSIRDSDGKISPVDELGNPLSFSGTGIDDLTTVSFGATRDRRNNPVNPTDGSVLTLSTAQSIPVGQGNILSNRLQANYTQYVPTRIINSSKKEPEVFAFNLQGGTTIGDLPPYSAFNLGGPNTVRGYGQGEVATGRSYVLASAEYRIPILTSPVSGVVFADFASDLGSGNTVPGDPGAVREKPGTGFGYGVGVRVKSPLGIIRADYGINDQGDDRLQFGLGQRF</sequence>
<keyword evidence="4" id="KW-0472">Membrane</keyword>
<dbReference type="EMBL" id="JAMPKM010000010">
    <property type="protein sequence ID" value="MEP0818780.1"/>
    <property type="molecule type" value="Genomic_DNA"/>
</dbReference>
<dbReference type="Gene3D" id="2.40.160.50">
    <property type="entry name" value="membrane protein fhac: a member of the omp85/tpsb transporter family"/>
    <property type="match status" value="1"/>
</dbReference>
<comment type="caution">
    <text evidence="8">The sequence shown here is derived from an EMBL/GenBank/DDBJ whole genome shotgun (WGS) entry which is preliminary data.</text>
</comment>
<feature type="compositionally biased region" description="Polar residues" evidence="6">
    <location>
        <begin position="129"/>
        <end position="147"/>
    </location>
</feature>
<dbReference type="Proteomes" id="UP001464891">
    <property type="component" value="Unassembled WGS sequence"/>
</dbReference>
<dbReference type="PANTHER" id="PTHR12815:SF47">
    <property type="entry name" value="TRANSLOCATION AND ASSEMBLY MODULE SUBUNIT TAMA"/>
    <property type="match status" value="1"/>
</dbReference>
<keyword evidence="3" id="KW-0732">Signal</keyword>
<dbReference type="InterPro" id="IPR013686">
    <property type="entry name" value="Polypept-transport_assoc_ShlB"/>
</dbReference>
<dbReference type="InterPro" id="IPR039910">
    <property type="entry name" value="D15-like"/>
</dbReference>
<evidence type="ECO:0000256" key="1">
    <source>
        <dbReference type="ARBA" id="ARBA00004370"/>
    </source>
</evidence>
<feature type="compositionally biased region" description="Low complexity" evidence="6">
    <location>
        <begin position="93"/>
        <end position="125"/>
    </location>
</feature>
<dbReference type="InterPro" id="IPR000184">
    <property type="entry name" value="Bac_surfAg_D15"/>
</dbReference>
<dbReference type="Pfam" id="PF01103">
    <property type="entry name" value="Omp85"/>
    <property type="match status" value="1"/>
</dbReference>
<keyword evidence="5" id="KW-0998">Cell outer membrane</keyword>
<evidence type="ECO:0000256" key="6">
    <source>
        <dbReference type="SAM" id="MobiDB-lite"/>
    </source>
</evidence>
<dbReference type="Pfam" id="PF07244">
    <property type="entry name" value="POTRA"/>
    <property type="match status" value="2"/>
</dbReference>
<gene>
    <name evidence="8" type="ORF">NC998_16905</name>
</gene>
<name>A0ABV0JCK1_9CYAN</name>
<dbReference type="InterPro" id="IPR034746">
    <property type="entry name" value="POTRA"/>
</dbReference>
<evidence type="ECO:0000313" key="9">
    <source>
        <dbReference type="Proteomes" id="UP001464891"/>
    </source>
</evidence>
<reference evidence="8 9" key="1">
    <citation type="submission" date="2022-04" db="EMBL/GenBank/DDBJ databases">
        <title>Positive selection, recombination, and allopatry shape intraspecific diversity of widespread and dominant cyanobacteria.</title>
        <authorList>
            <person name="Wei J."/>
            <person name="Shu W."/>
            <person name="Hu C."/>
        </authorList>
    </citation>
    <scope>NUCLEOTIDE SEQUENCE [LARGE SCALE GENOMIC DNA]</scope>
    <source>
        <strain evidence="8 9">GB2-A4</strain>
    </source>
</reference>
<feature type="domain" description="POTRA" evidence="7">
    <location>
        <begin position="222"/>
        <end position="296"/>
    </location>
</feature>
<evidence type="ECO:0000256" key="5">
    <source>
        <dbReference type="ARBA" id="ARBA00023237"/>
    </source>
</evidence>
<evidence type="ECO:0000256" key="4">
    <source>
        <dbReference type="ARBA" id="ARBA00023136"/>
    </source>
</evidence>
<protein>
    <submittedName>
        <fullName evidence="8">BamA/TamA family outer membrane protein</fullName>
    </submittedName>
</protein>
<dbReference type="InterPro" id="IPR010827">
    <property type="entry name" value="BamA/TamA_POTRA"/>
</dbReference>
<dbReference type="Pfam" id="PF08479">
    <property type="entry name" value="POTRA_2"/>
    <property type="match status" value="1"/>
</dbReference>
<keyword evidence="9" id="KW-1185">Reference proteome</keyword>
<evidence type="ECO:0000313" key="8">
    <source>
        <dbReference type="EMBL" id="MEP0818780.1"/>
    </source>
</evidence>
<evidence type="ECO:0000256" key="3">
    <source>
        <dbReference type="ARBA" id="ARBA00022729"/>
    </source>
</evidence>
<feature type="region of interest" description="Disordered" evidence="6">
    <location>
        <begin position="93"/>
        <end position="147"/>
    </location>
</feature>
<dbReference type="PANTHER" id="PTHR12815">
    <property type="entry name" value="SORTING AND ASSEMBLY MACHINERY SAMM50 PROTEIN FAMILY MEMBER"/>
    <property type="match status" value="1"/>
</dbReference>
<evidence type="ECO:0000256" key="2">
    <source>
        <dbReference type="ARBA" id="ARBA00022692"/>
    </source>
</evidence>
<accession>A0ABV0JCK1</accession>
<keyword evidence="2" id="KW-0812">Transmembrane</keyword>
<comment type="subcellular location">
    <subcellularLocation>
        <location evidence="1">Membrane</location>
    </subcellularLocation>
</comment>
<evidence type="ECO:0000259" key="7">
    <source>
        <dbReference type="PROSITE" id="PS51779"/>
    </source>
</evidence>
<organism evidence="8 9">
    <name type="scientific">Trichocoleus desertorum GB2-A4</name>
    <dbReference type="NCBI Taxonomy" id="2933944"/>
    <lineage>
        <taxon>Bacteria</taxon>
        <taxon>Bacillati</taxon>
        <taxon>Cyanobacteriota</taxon>
        <taxon>Cyanophyceae</taxon>
        <taxon>Leptolyngbyales</taxon>
        <taxon>Trichocoleusaceae</taxon>
        <taxon>Trichocoleus</taxon>
    </lineage>
</organism>
<dbReference type="Gene3D" id="3.10.20.310">
    <property type="entry name" value="membrane protein fhac"/>
    <property type="match status" value="3"/>
</dbReference>
<dbReference type="PROSITE" id="PS51779">
    <property type="entry name" value="POTRA"/>
    <property type="match status" value="1"/>
</dbReference>
<proteinExistence type="predicted"/>